<protein>
    <submittedName>
        <fullName evidence="1">Uncharacterized protein</fullName>
    </submittedName>
</protein>
<evidence type="ECO:0000313" key="2">
    <source>
        <dbReference type="Proteomes" id="UP000301309"/>
    </source>
</evidence>
<keyword evidence="2" id="KW-1185">Reference proteome</keyword>
<name>A0A4D4LQ31_STRVO</name>
<sequence>MTEAGTITVTARVAFGTKETLRGFKPLFKAERERARKLACAPEWRTDGLSGREAAARRTQWAMFREHLRESGELVDTLDVLVACGVRAELAERGWDRAWPPLPAQALLPGRWPGSRDGAWPERVTVRLPSGLVNTVRSACWHTSEEAIGQLRDWRDKYPDALPNRPFRSAREDAALAEYERLAAQVTTVGAIWRAGVRRGIASEPTIRARIAN</sequence>
<organism evidence="1 2">
    <name type="scientific">Streptomyces violaceusniger</name>
    <dbReference type="NCBI Taxonomy" id="68280"/>
    <lineage>
        <taxon>Bacteria</taxon>
        <taxon>Bacillati</taxon>
        <taxon>Actinomycetota</taxon>
        <taxon>Actinomycetes</taxon>
        <taxon>Kitasatosporales</taxon>
        <taxon>Streptomycetaceae</taxon>
        <taxon>Streptomyces</taxon>
        <taxon>Streptomyces violaceusniger group</taxon>
    </lineage>
</organism>
<dbReference type="EMBL" id="BJHW01000003">
    <property type="protein sequence ID" value="GDY60558.1"/>
    <property type="molecule type" value="Genomic_DNA"/>
</dbReference>
<reference evidence="1 2" key="1">
    <citation type="journal article" date="2020" name="Int. J. Syst. Evol. Microbiol.">
        <title>Reclassification of Streptomyces castelarensis and Streptomyces sporoclivatus as later heterotypic synonyms of Streptomyces antimycoticus.</title>
        <authorList>
            <person name="Komaki H."/>
            <person name="Tamura T."/>
        </authorList>
    </citation>
    <scope>NUCLEOTIDE SEQUENCE [LARGE SCALE GENOMIC DNA]</scope>
    <source>
        <strain evidence="1 2">NBRC 13459</strain>
    </source>
</reference>
<accession>A0A4D4LQ31</accession>
<dbReference type="AlphaFoldDB" id="A0A4D4LQ31"/>
<evidence type="ECO:0000313" key="1">
    <source>
        <dbReference type="EMBL" id="GDY60558.1"/>
    </source>
</evidence>
<dbReference type="Proteomes" id="UP000301309">
    <property type="component" value="Unassembled WGS sequence"/>
</dbReference>
<comment type="caution">
    <text evidence="1">The sequence shown here is derived from an EMBL/GenBank/DDBJ whole genome shotgun (WGS) entry which is preliminary data.</text>
</comment>
<proteinExistence type="predicted"/>
<dbReference type="OrthoDB" id="3527174at2"/>
<dbReference type="RefSeq" id="WP_137982428.1">
    <property type="nucleotide sequence ID" value="NZ_BAAASO010000065.1"/>
</dbReference>
<gene>
    <name evidence="1" type="ORF">SVIO_111810</name>
</gene>